<dbReference type="PANTHER" id="PTHR43537">
    <property type="entry name" value="TRANSCRIPTIONAL REGULATOR, GNTR FAMILY"/>
    <property type="match status" value="1"/>
</dbReference>
<dbReference type="PROSITE" id="PS50949">
    <property type="entry name" value="HTH_GNTR"/>
    <property type="match status" value="1"/>
</dbReference>
<dbReference type="EMBL" id="FCOK02000060">
    <property type="protein sequence ID" value="SAL59473.1"/>
    <property type="molecule type" value="Genomic_DNA"/>
</dbReference>
<sequence>MKSENAASPTMTKLHEAIVVHLVDAILSGAYPVGASLPNEMELAAAHGVSRTAAREAMQKLASLGLIESRRRKGATVLARESWKLLDASVLGVAVLRVEDVSFFLALVEARLLIEPGAAELAAARASEDHLVRIEASLNAMASEADGTRGAGWAAADVAFHAGIIEAAGNWVFTQLIGTVRAALDAGIRLTGGQALSAQASLEQHRAVFDAIRRRQPAEAHAAMTRLLLATQRDFNVLEKVAVRAAVAAGDQVTSQVDSREQDIG</sequence>
<dbReference type="Pfam" id="PF07729">
    <property type="entry name" value="FCD"/>
    <property type="match status" value="1"/>
</dbReference>
<dbReference type="PANTHER" id="PTHR43537:SF44">
    <property type="entry name" value="GNTR FAMILY REGULATORY PROTEIN"/>
    <property type="match status" value="1"/>
</dbReference>
<accession>A0A158IT55</accession>
<dbReference type="RefSeq" id="WP_062090829.1">
    <property type="nucleotide sequence ID" value="NZ_FCOK02000060.1"/>
</dbReference>
<dbReference type="AlphaFoldDB" id="A0A158IT55"/>
<protein>
    <submittedName>
        <fullName evidence="5">GntR family transcriptional regulator</fullName>
    </submittedName>
</protein>
<evidence type="ECO:0000256" key="2">
    <source>
        <dbReference type="ARBA" id="ARBA00023125"/>
    </source>
</evidence>
<keyword evidence="1" id="KW-0805">Transcription regulation</keyword>
<organism evidence="5 6">
    <name type="scientific">Caballeronia udeis</name>
    <dbReference type="NCBI Taxonomy" id="1232866"/>
    <lineage>
        <taxon>Bacteria</taxon>
        <taxon>Pseudomonadati</taxon>
        <taxon>Pseudomonadota</taxon>
        <taxon>Betaproteobacteria</taxon>
        <taxon>Burkholderiales</taxon>
        <taxon>Burkholderiaceae</taxon>
        <taxon>Caballeronia</taxon>
    </lineage>
</organism>
<gene>
    <name evidence="5" type="ORF">AWB69_06569</name>
</gene>
<proteinExistence type="predicted"/>
<dbReference type="Pfam" id="PF00392">
    <property type="entry name" value="GntR"/>
    <property type="match status" value="1"/>
</dbReference>
<dbReference type="GO" id="GO:0003700">
    <property type="term" value="F:DNA-binding transcription factor activity"/>
    <property type="evidence" value="ECO:0007669"/>
    <property type="project" value="InterPro"/>
</dbReference>
<dbReference type="InterPro" id="IPR000524">
    <property type="entry name" value="Tscrpt_reg_HTH_GntR"/>
</dbReference>
<keyword evidence="3" id="KW-0804">Transcription</keyword>
<dbReference type="SUPFAM" id="SSF48008">
    <property type="entry name" value="GntR ligand-binding domain-like"/>
    <property type="match status" value="1"/>
</dbReference>
<dbReference type="Gene3D" id="1.10.10.10">
    <property type="entry name" value="Winged helix-like DNA-binding domain superfamily/Winged helix DNA-binding domain"/>
    <property type="match status" value="1"/>
</dbReference>
<feature type="domain" description="HTH gntR-type" evidence="4">
    <location>
        <begin position="12"/>
        <end position="80"/>
    </location>
</feature>
<dbReference type="InterPro" id="IPR008920">
    <property type="entry name" value="TF_FadR/GntR_C"/>
</dbReference>
<dbReference type="InterPro" id="IPR011711">
    <property type="entry name" value="GntR_C"/>
</dbReference>
<dbReference type="OrthoDB" id="8584262at2"/>
<dbReference type="Gene3D" id="1.20.120.530">
    <property type="entry name" value="GntR ligand-binding domain-like"/>
    <property type="match status" value="1"/>
</dbReference>
<evidence type="ECO:0000313" key="5">
    <source>
        <dbReference type="EMBL" id="SAL59473.1"/>
    </source>
</evidence>
<dbReference type="GO" id="GO:0003677">
    <property type="term" value="F:DNA binding"/>
    <property type="evidence" value="ECO:0007669"/>
    <property type="project" value="UniProtKB-KW"/>
</dbReference>
<dbReference type="InterPro" id="IPR036388">
    <property type="entry name" value="WH-like_DNA-bd_sf"/>
</dbReference>
<keyword evidence="2" id="KW-0238">DNA-binding</keyword>
<dbReference type="SMART" id="SM00345">
    <property type="entry name" value="HTH_GNTR"/>
    <property type="match status" value="1"/>
</dbReference>
<dbReference type="Proteomes" id="UP000054683">
    <property type="component" value="Unassembled WGS sequence"/>
</dbReference>
<dbReference type="SUPFAM" id="SSF46785">
    <property type="entry name" value="Winged helix' DNA-binding domain"/>
    <property type="match status" value="1"/>
</dbReference>
<evidence type="ECO:0000256" key="1">
    <source>
        <dbReference type="ARBA" id="ARBA00023015"/>
    </source>
</evidence>
<dbReference type="InterPro" id="IPR036390">
    <property type="entry name" value="WH_DNA-bd_sf"/>
</dbReference>
<dbReference type="CDD" id="cd07377">
    <property type="entry name" value="WHTH_GntR"/>
    <property type="match status" value="1"/>
</dbReference>
<reference evidence="5 6" key="1">
    <citation type="submission" date="2016-01" db="EMBL/GenBank/DDBJ databases">
        <authorList>
            <person name="Oliw E.H."/>
        </authorList>
    </citation>
    <scope>NUCLEOTIDE SEQUENCE [LARGE SCALE GENOMIC DNA]</scope>
    <source>
        <strain evidence="5">LMG 27134</strain>
    </source>
</reference>
<evidence type="ECO:0000313" key="6">
    <source>
        <dbReference type="Proteomes" id="UP000054683"/>
    </source>
</evidence>
<dbReference type="SMART" id="SM00895">
    <property type="entry name" value="FCD"/>
    <property type="match status" value="1"/>
</dbReference>
<dbReference type="PRINTS" id="PR00035">
    <property type="entry name" value="HTHGNTR"/>
</dbReference>
<evidence type="ECO:0000256" key="3">
    <source>
        <dbReference type="ARBA" id="ARBA00023163"/>
    </source>
</evidence>
<evidence type="ECO:0000259" key="4">
    <source>
        <dbReference type="PROSITE" id="PS50949"/>
    </source>
</evidence>
<name>A0A158IT55_9BURK</name>